<evidence type="ECO:0000313" key="2">
    <source>
        <dbReference type="Proteomes" id="UP001642360"/>
    </source>
</evidence>
<gene>
    <name evidence="1" type="ORF">ILEXP_LOCUS53223</name>
</gene>
<proteinExistence type="predicted"/>
<reference evidence="1 2" key="1">
    <citation type="submission" date="2024-02" db="EMBL/GenBank/DDBJ databases">
        <authorList>
            <person name="Vignale AGUSTIN F."/>
            <person name="Sosa J E."/>
            <person name="Modenutti C."/>
        </authorList>
    </citation>
    <scope>NUCLEOTIDE SEQUENCE [LARGE SCALE GENOMIC DNA]</scope>
</reference>
<accession>A0ABC8UPK2</accession>
<protein>
    <recommendedName>
        <fullName evidence="3">Aspartate kinase</fullName>
    </recommendedName>
</protein>
<evidence type="ECO:0000313" key="1">
    <source>
        <dbReference type="EMBL" id="CAK9182988.1"/>
    </source>
</evidence>
<name>A0ABC8UPK2_9AQUA</name>
<keyword evidence="2" id="KW-1185">Reference proteome</keyword>
<dbReference type="Proteomes" id="UP001642360">
    <property type="component" value="Unassembled WGS sequence"/>
</dbReference>
<organism evidence="1 2">
    <name type="scientific">Ilex paraguariensis</name>
    <name type="common">yerba mate</name>
    <dbReference type="NCBI Taxonomy" id="185542"/>
    <lineage>
        <taxon>Eukaryota</taxon>
        <taxon>Viridiplantae</taxon>
        <taxon>Streptophyta</taxon>
        <taxon>Embryophyta</taxon>
        <taxon>Tracheophyta</taxon>
        <taxon>Spermatophyta</taxon>
        <taxon>Magnoliopsida</taxon>
        <taxon>eudicotyledons</taxon>
        <taxon>Gunneridae</taxon>
        <taxon>Pentapetalae</taxon>
        <taxon>asterids</taxon>
        <taxon>campanulids</taxon>
        <taxon>Aquifoliales</taxon>
        <taxon>Aquifoliaceae</taxon>
        <taxon>Ilex</taxon>
    </lineage>
</organism>
<sequence length="122" mass="12706">MEDEVDAGVEMFGTSQALGAAAVQALGAFTDRAGKCAAHVVSEQERVLGAHMGEHGELGVEGTDLGELPGRADNLGVLLGCVDSLGLELLLLSMKGIDRVIIESDLEEACRLLLNQGYDNPA</sequence>
<dbReference type="EMBL" id="CAUOFW020008502">
    <property type="protein sequence ID" value="CAK9182988.1"/>
    <property type="molecule type" value="Genomic_DNA"/>
</dbReference>
<dbReference type="AlphaFoldDB" id="A0ABC8UPK2"/>
<evidence type="ECO:0008006" key="3">
    <source>
        <dbReference type="Google" id="ProtNLM"/>
    </source>
</evidence>
<comment type="caution">
    <text evidence="1">The sequence shown here is derived from an EMBL/GenBank/DDBJ whole genome shotgun (WGS) entry which is preliminary data.</text>
</comment>